<keyword evidence="5" id="KW-0573">Peptidoglycan synthesis</keyword>
<evidence type="ECO:0000256" key="8">
    <source>
        <dbReference type="PIRSR" id="PIRSR618044-2"/>
    </source>
</evidence>
<evidence type="ECO:0000256" key="7">
    <source>
        <dbReference type="PIRSR" id="PIRSR618044-1"/>
    </source>
</evidence>
<dbReference type="Gene3D" id="3.40.710.10">
    <property type="entry name" value="DD-peptidase/beta-lactamase superfamily"/>
    <property type="match status" value="1"/>
</dbReference>
<dbReference type="GO" id="GO:0008360">
    <property type="term" value="P:regulation of cell shape"/>
    <property type="evidence" value="ECO:0007669"/>
    <property type="project" value="UniProtKB-KW"/>
</dbReference>
<accession>G4T2V4</accession>
<dbReference type="GO" id="GO:0009252">
    <property type="term" value="P:peptidoglycan biosynthetic process"/>
    <property type="evidence" value="ECO:0007669"/>
    <property type="project" value="UniProtKB-KW"/>
</dbReference>
<dbReference type="MEROPS" id="S11.007"/>
<comment type="similarity">
    <text evidence="1 9">Belongs to the peptidase S11 family.</text>
</comment>
<evidence type="ECO:0000256" key="9">
    <source>
        <dbReference type="RuleBase" id="RU004016"/>
    </source>
</evidence>
<evidence type="ECO:0000259" key="10">
    <source>
        <dbReference type="Pfam" id="PF00768"/>
    </source>
</evidence>
<keyword evidence="6" id="KW-0961">Cell wall biogenesis/degradation</keyword>
<keyword evidence="2" id="KW-0732">Signal</keyword>
<dbReference type="Pfam" id="PF00768">
    <property type="entry name" value="Peptidase_S11"/>
    <property type="match status" value="1"/>
</dbReference>
<dbReference type="InterPro" id="IPR018044">
    <property type="entry name" value="Peptidase_S11"/>
</dbReference>
<evidence type="ECO:0000256" key="4">
    <source>
        <dbReference type="ARBA" id="ARBA00022960"/>
    </source>
</evidence>
<dbReference type="STRING" id="1091494.MEALZ_1921"/>
<dbReference type="PATRIC" id="fig|271065.3.peg.1977"/>
<proteinExistence type="inferred from homology"/>
<dbReference type="HOGENOM" id="CLU_027070_0_3_6"/>
<dbReference type="KEGG" id="mah:MEALZ_1921"/>
<dbReference type="GO" id="GO:0006508">
    <property type="term" value="P:proteolysis"/>
    <property type="evidence" value="ECO:0007669"/>
    <property type="project" value="InterPro"/>
</dbReference>
<evidence type="ECO:0000313" key="12">
    <source>
        <dbReference type="Proteomes" id="UP000008315"/>
    </source>
</evidence>
<dbReference type="EMBL" id="FO082060">
    <property type="protein sequence ID" value="CCE23607.1"/>
    <property type="molecule type" value="Genomic_DNA"/>
</dbReference>
<dbReference type="PRINTS" id="PR00725">
    <property type="entry name" value="DADACBPTASE1"/>
</dbReference>
<keyword evidence="12" id="KW-1185">Reference proteome</keyword>
<name>G4T2V4_META2</name>
<feature type="active site" description="Proton acceptor" evidence="7">
    <location>
        <position position="65"/>
    </location>
</feature>
<feature type="active site" description="Acyl-ester intermediate" evidence="7">
    <location>
        <position position="62"/>
    </location>
</feature>
<dbReference type="PANTHER" id="PTHR21581:SF26">
    <property type="entry name" value="D-ALANYL-D-ALANINE ENDOPEPTIDASE"/>
    <property type="match status" value="1"/>
</dbReference>
<reference evidence="12" key="1">
    <citation type="journal article" date="2012" name="J. Bacteriol.">
        <title>Genome sequence of the haloalkaliphilic methanotrophic bacterium Methylomicrobium alcaliphilum 20Z.</title>
        <authorList>
            <person name="Vuilleumier S."/>
            <person name="Khmelenina V.N."/>
            <person name="Bringel F."/>
            <person name="Reshetnikov A.S."/>
            <person name="Lajus A."/>
            <person name="Mangenot S."/>
            <person name="Rouy Z."/>
            <person name="Op den Camp H.J."/>
            <person name="Jetten M.S."/>
            <person name="Dispirito A.A."/>
            <person name="Dunfield P."/>
            <person name="Klotz M.G."/>
            <person name="Semrau J.D."/>
            <person name="Stein L.Y."/>
            <person name="Barbe V."/>
            <person name="Medigue C."/>
            <person name="Trotsenko Y.A."/>
            <person name="Kalyuzhnaya M.G."/>
        </authorList>
    </citation>
    <scope>NUCLEOTIDE SEQUENCE [LARGE SCALE GENOMIC DNA]</scope>
    <source>
        <strain evidence="12">DSM 19304 / NCIMB 14124 / VKM B-2133 / 20Z</strain>
    </source>
</reference>
<feature type="active site" evidence="7">
    <location>
        <position position="119"/>
    </location>
</feature>
<dbReference type="InterPro" id="IPR012338">
    <property type="entry name" value="Beta-lactam/transpept-like"/>
</dbReference>
<dbReference type="EC" id="3.4.21.-" evidence="11"/>
<gene>
    <name evidence="11" type="ordered locus">MEALZ_1921</name>
</gene>
<dbReference type="AlphaFoldDB" id="G4T2V4"/>
<evidence type="ECO:0000256" key="5">
    <source>
        <dbReference type="ARBA" id="ARBA00022984"/>
    </source>
</evidence>
<protein>
    <submittedName>
        <fullName evidence="11">D-alanyl-D-alanine endopeptidase</fullName>
        <ecNumber evidence="11">3.4.21.-</ecNumber>
    </submittedName>
</protein>
<keyword evidence="4" id="KW-0133">Cell shape</keyword>
<feature type="binding site" evidence="8">
    <location>
        <position position="224"/>
    </location>
    <ligand>
        <name>substrate</name>
    </ligand>
</feature>
<evidence type="ECO:0000313" key="11">
    <source>
        <dbReference type="EMBL" id="CCE23607.1"/>
    </source>
</evidence>
<organism evidence="11 12">
    <name type="scientific">Methylotuvimicrobium alcaliphilum (strain DSM 19304 / NCIMB 14124 / VKM B-2133 / 20Z)</name>
    <name type="common">Methylomicrobium alcaliphilum</name>
    <dbReference type="NCBI Taxonomy" id="1091494"/>
    <lineage>
        <taxon>Bacteria</taxon>
        <taxon>Pseudomonadati</taxon>
        <taxon>Pseudomonadota</taxon>
        <taxon>Gammaproteobacteria</taxon>
        <taxon>Methylococcales</taxon>
        <taxon>Methylococcaceae</taxon>
        <taxon>Methylotuvimicrobium</taxon>
    </lineage>
</organism>
<sequence>MKKMFKNLFAVIAIVTLIFTVFSVNASGKNLSLKSSAAIVMDQETGMILYEKKSQNVMPIASITKLMTAMVLLDSKPNLNKSITISKQDIDTLRHSRSRLPVGTKLTLKEMMRLALMSSDNRAASALSRSYPGGKPAFVKAMNRKARALGLKNTRFRDPTGLYTENKSTARDLAKLVAYATKYPLIRTMTTTESHTQKVGKQMLKYNNTNILTKNPNWKIGLSKTGFINESGKCLVMQTWINNRPTIVVLLNSWGQLTPVGDSNRIKEWMSGISVAELQKRG</sequence>
<dbReference type="SUPFAM" id="SSF56601">
    <property type="entry name" value="beta-lactamase/transpeptidase-like"/>
    <property type="match status" value="1"/>
</dbReference>
<dbReference type="PANTHER" id="PTHR21581">
    <property type="entry name" value="D-ALANYL-D-ALANINE CARBOXYPEPTIDASE"/>
    <property type="match status" value="1"/>
</dbReference>
<keyword evidence="3 11" id="KW-0378">Hydrolase</keyword>
<feature type="domain" description="Peptidase S11 D-alanyl-D-alanine carboxypeptidase A N-terminal" evidence="10">
    <location>
        <begin position="31"/>
        <end position="253"/>
    </location>
</feature>
<dbReference type="Proteomes" id="UP000008315">
    <property type="component" value="Chromosome"/>
</dbReference>
<dbReference type="GO" id="GO:0071555">
    <property type="term" value="P:cell wall organization"/>
    <property type="evidence" value="ECO:0007669"/>
    <property type="project" value="UniProtKB-KW"/>
</dbReference>
<evidence type="ECO:0000256" key="2">
    <source>
        <dbReference type="ARBA" id="ARBA00022729"/>
    </source>
</evidence>
<dbReference type="InterPro" id="IPR001967">
    <property type="entry name" value="Peptidase_S11_N"/>
</dbReference>
<evidence type="ECO:0000256" key="1">
    <source>
        <dbReference type="ARBA" id="ARBA00007164"/>
    </source>
</evidence>
<evidence type="ECO:0000256" key="6">
    <source>
        <dbReference type="ARBA" id="ARBA00023316"/>
    </source>
</evidence>
<evidence type="ECO:0000256" key="3">
    <source>
        <dbReference type="ARBA" id="ARBA00022801"/>
    </source>
</evidence>
<dbReference type="GO" id="GO:0009002">
    <property type="term" value="F:serine-type D-Ala-D-Ala carboxypeptidase activity"/>
    <property type="evidence" value="ECO:0007669"/>
    <property type="project" value="InterPro"/>
</dbReference>